<protein>
    <submittedName>
        <fullName evidence="1">Uncharacterized protein</fullName>
    </submittedName>
</protein>
<dbReference type="EMBL" id="JAFNEN010000138">
    <property type="protein sequence ID" value="KAG8192550.1"/>
    <property type="molecule type" value="Genomic_DNA"/>
</dbReference>
<proteinExistence type="predicted"/>
<keyword evidence="2" id="KW-1185">Reference proteome</keyword>
<name>A0AAV6V784_9ARAC</name>
<comment type="caution">
    <text evidence="1">The sequence shown here is derived from an EMBL/GenBank/DDBJ whole genome shotgun (WGS) entry which is preliminary data.</text>
</comment>
<evidence type="ECO:0000313" key="2">
    <source>
        <dbReference type="Proteomes" id="UP000827092"/>
    </source>
</evidence>
<dbReference type="AlphaFoldDB" id="A0AAV6V784"/>
<evidence type="ECO:0000313" key="1">
    <source>
        <dbReference type="EMBL" id="KAG8192550.1"/>
    </source>
</evidence>
<gene>
    <name evidence="1" type="ORF">JTE90_015185</name>
</gene>
<accession>A0AAV6V784</accession>
<reference evidence="1 2" key="1">
    <citation type="journal article" date="2022" name="Nat. Ecol. Evol.">
        <title>A masculinizing supergene underlies an exaggerated male reproductive morph in a spider.</title>
        <authorList>
            <person name="Hendrickx F."/>
            <person name="De Corte Z."/>
            <person name="Sonet G."/>
            <person name="Van Belleghem S.M."/>
            <person name="Kostlbacher S."/>
            <person name="Vangestel C."/>
        </authorList>
    </citation>
    <scope>NUCLEOTIDE SEQUENCE [LARGE SCALE GENOMIC DNA]</scope>
    <source>
        <strain evidence="1">W744_W776</strain>
    </source>
</reference>
<dbReference type="Proteomes" id="UP000827092">
    <property type="component" value="Unassembled WGS sequence"/>
</dbReference>
<sequence length="96" mass="11186">MIYDTVASPYPEIVSPSLSTEHHIIEPKEIIDHVPQFLLKSREHTKNVPPACSRKKRQEKIKQIASLIEHFATKECVTIAQSYTNPEMTKCYYEIW</sequence>
<organism evidence="1 2">
    <name type="scientific">Oedothorax gibbosus</name>
    <dbReference type="NCBI Taxonomy" id="931172"/>
    <lineage>
        <taxon>Eukaryota</taxon>
        <taxon>Metazoa</taxon>
        <taxon>Ecdysozoa</taxon>
        <taxon>Arthropoda</taxon>
        <taxon>Chelicerata</taxon>
        <taxon>Arachnida</taxon>
        <taxon>Araneae</taxon>
        <taxon>Araneomorphae</taxon>
        <taxon>Entelegynae</taxon>
        <taxon>Araneoidea</taxon>
        <taxon>Linyphiidae</taxon>
        <taxon>Erigoninae</taxon>
        <taxon>Oedothorax</taxon>
    </lineage>
</organism>